<dbReference type="Proteomes" id="UP000429607">
    <property type="component" value="Unassembled WGS sequence"/>
</dbReference>
<sequence length="183" mass="19973">MIGTDTGGSSCVSQEHNRTCTATEKMQVTTADAGTSTTITSSGNTATTTDANTSTTATTANAGKPALQAPSLLSVMDRELKLWGLYELTGAESPEPLATMQAYFRRFRALRGKSVQGVAHDSLQRSWCAMITRWNRMRRANASFVEWLEAREEVVGNHSLRDLRARVCSNSWDVARGRRAAAR</sequence>
<organism evidence="2 5">
    <name type="scientific">Phytophthora rubi</name>
    <dbReference type="NCBI Taxonomy" id="129364"/>
    <lineage>
        <taxon>Eukaryota</taxon>
        <taxon>Sar</taxon>
        <taxon>Stramenopiles</taxon>
        <taxon>Oomycota</taxon>
        <taxon>Peronosporomycetes</taxon>
        <taxon>Peronosporales</taxon>
        <taxon>Peronosporaceae</taxon>
        <taxon>Phytophthora</taxon>
    </lineage>
</organism>
<reference evidence="4 5" key="1">
    <citation type="submission" date="2018-09" db="EMBL/GenBank/DDBJ databases">
        <title>Genomic investigation of the strawberry pathogen Phytophthora fragariae indicates pathogenicity is determined by transcriptional variation in three key races.</title>
        <authorList>
            <person name="Adams T.M."/>
            <person name="Armitage A.D."/>
            <person name="Sobczyk M.K."/>
            <person name="Bates H.J."/>
            <person name="Dunwell J.M."/>
            <person name="Nellist C.F."/>
            <person name="Harrison R.J."/>
        </authorList>
    </citation>
    <scope>NUCLEOTIDE SEQUENCE [LARGE SCALE GENOMIC DNA]</scope>
    <source>
        <strain evidence="3 4">SCRP249</strain>
        <strain evidence="2 5">SCRP324</strain>
    </source>
</reference>
<dbReference type="AlphaFoldDB" id="A0A6A3HMG8"/>
<dbReference type="Proteomes" id="UP000435112">
    <property type="component" value="Unassembled WGS sequence"/>
</dbReference>
<evidence type="ECO:0000313" key="4">
    <source>
        <dbReference type="Proteomes" id="UP000429607"/>
    </source>
</evidence>
<evidence type="ECO:0000313" key="5">
    <source>
        <dbReference type="Proteomes" id="UP000435112"/>
    </source>
</evidence>
<dbReference type="EMBL" id="QXFV01004442">
    <property type="protein sequence ID" value="KAE8969607.1"/>
    <property type="molecule type" value="Genomic_DNA"/>
</dbReference>
<evidence type="ECO:0000313" key="2">
    <source>
        <dbReference type="EMBL" id="KAE8969138.1"/>
    </source>
</evidence>
<comment type="caution">
    <text evidence="2">The sequence shown here is derived from an EMBL/GenBank/DDBJ whole genome shotgun (WGS) entry which is preliminary data.</text>
</comment>
<gene>
    <name evidence="3" type="ORF">PR001_g27447</name>
    <name evidence="2" type="ORF">PR002_g27526</name>
</gene>
<protein>
    <submittedName>
        <fullName evidence="2">Uncharacterized protein</fullName>
    </submittedName>
</protein>
<accession>A0A6A3HMG8</accession>
<feature type="region of interest" description="Disordered" evidence="1">
    <location>
        <begin position="32"/>
        <end position="62"/>
    </location>
</feature>
<dbReference type="OrthoDB" id="116757at2759"/>
<evidence type="ECO:0000256" key="1">
    <source>
        <dbReference type="SAM" id="MobiDB-lite"/>
    </source>
</evidence>
<name>A0A6A3HMG8_9STRA</name>
<proteinExistence type="predicted"/>
<evidence type="ECO:0000313" key="3">
    <source>
        <dbReference type="EMBL" id="KAE8969607.1"/>
    </source>
</evidence>
<dbReference type="EMBL" id="QXFU01004369">
    <property type="protein sequence ID" value="KAE8969138.1"/>
    <property type="molecule type" value="Genomic_DNA"/>
</dbReference>